<dbReference type="PANTHER" id="PTHR43179:SF7">
    <property type="entry name" value="RHAMNOSYLTRANSFERASE WBBL"/>
    <property type="match status" value="1"/>
</dbReference>
<reference evidence="3" key="1">
    <citation type="journal article" date="2019" name="Int. J. Syst. Evol. Microbiol.">
        <title>The Global Catalogue of Microorganisms (GCM) 10K type strain sequencing project: providing services to taxonomists for standard genome sequencing and annotation.</title>
        <authorList>
            <consortium name="The Broad Institute Genomics Platform"/>
            <consortium name="The Broad Institute Genome Sequencing Center for Infectious Disease"/>
            <person name="Wu L."/>
            <person name="Ma J."/>
        </authorList>
    </citation>
    <scope>NUCLEOTIDE SEQUENCE [LARGE SCALE GENOMIC DNA]</scope>
    <source>
        <strain evidence="3">CCUG 48316</strain>
    </source>
</reference>
<dbReference type="SUPFAM" id="SSF53448">
    <property type="entry name" value="Nucleotide-diphospho-sugar transferases"/>
    <property type="match status" value="1"/>
</dbReference>
<protein>
    <submittedName>
        <fullName evidence="2">Glycosyltransferase family 2 protein</fullName>
        <ecNumber evidence="2">2.4.-.-</ecNumber>
    </submittedName>
</protein>
<accession>A0ABW2BNP3</accession>
<dbReference type="InterPro" id="IPR029044">
    <property type="entry name" value="Nucleotide-diphossugar_trans"/>
</dbReference>
<keyword evidence="3" id="KW-1185">Reference proteome</keyword>
<dbReference type="EMBL" id="JBHSWN010000001">
    <property type="protein sequence ID" value="MFC6791487.1"/>
    <property type="molecule type" value="Genomic_DNA"/>
</dbReference>
<evidence type="ECO:0000313" key="3">
    <source>
        <dbReference type="Proteomes" id="UP001596292"/>
    </source>
</evidence>
<dbReference type="InterPro" id="IPR001173">
    <property type="entry name" value="Glyco_trans_2-like"/>
</dbReference>
<dbReference type="Proteomes" id="UP001596292">
    <property type="component" value="Unassembled WGS sequence"/>
</dbReference>
<keyword evidence="2" id="KW-0808">Transferase</keyword>
<organism evidence="2 3">
    <name type="scientific">Methylobacterium komagatae</name>
    <dbReference type="NCBI Taxonomy" id="374425"/>
    <lineage>
        <taxon>Bacteria</taxon>
        <taxon>Pseudomonadati</taxon>
        <taxon>Pseudomonadota</taxon>
        <taxon>Alphaproteobacteria</taxon>
        <taxon>Hyphomicrobiales</taxon>
        <taxon>Methylobacteriaceae</taxon>
        <taxon>Methylobacterium</taxon>
    </lineage>
</organism>
<dbReference type="Pfam" id="PF00535">
    <property type="entry name" value="Glycos_transf_2"/>
    <property type="match status" value="1"/>
</dbReference>
<dbReference type="GO" id="GO:0016757">
    <property type="term" value="F:glycosyltransferase activity"/>
    <property type="evidence" value="ECO:0007669"/>
    <property type="project" value="UniProtKB-KW"/>
</dbReference>
<name>A0ABW2BNP3_9HYPH</name>
<feature type="domain" description="Glycosyltransferase 2-like" evidence="1">
    <location>
        <begin position="352"/>
        <end position="406"/>
    </location>
</feature>
<comment type="caution">
    <text evidence="2">The sequence shown here is derived from an EMBL/GenBank/DDBJ whole genome shotgun (WGS) entry which is preliminary data.</text>
</comment>
<dbReference type="PANTHER" id="PTHR43179">
    <property type="entry name" value="RHAMNOSYLTRANSFERASE WBBL"/>
    <property type="match status" value="1"/>
</dbReference>
<sequence>MDWPSAWSSPTAQVFPWAATRSPWSPFPIPSNRLALRAYGPETGGVAQRARLFDALSPATAPLAGVQAWLRRFPDPAPAPTARSWAIVLVGDEPEAVTRTRESAADASGLASLAALPSPDGIGFAPADLLAFLTGEARDLDHVILAPAGTRFVRDAPARLAAALGADPEGYLVYGDALIGAPGAETILAWPSFDYERWLEQGYGARLFALPRERAVSALNAGAGDLYRLVLAQIDDPVRARRTVLHLPGIAATLPPLDLAAATRRLSEATAAHLQARAIPARIWPGNGAVLPAIRVEREPSEGTVSLLVMPGRDRDGLAPRLEALRPALDRIGGELLVLGQGALAPDGARPWSPARAMNRMAAAAKGDLLCYLDGDLEIRDEGWLLELLGRLREPSTAVVGAVVRSASGLVHHGGLVLGPGFGVGEALTDHLADEPGPGDLMRVAREPSAVAAGCLLLRRCDIFALGGFDEVRFPVHYPALDLCLRLGARGARVVLTPHLELVRVAAPGAPEPARKGVDPQRSREVAALRARWGGVLAADPAYSPLLGLIDPAYAALACPPRPRVARQRNLHRSDDVEPV</sequence>
<proteinExistence type="predicted"/>
<evidence type="ECO:0000259" key="1">
    <source>
        <dbReference type="Pfam" id="PF00535"/>
    </source>
</evidence>
<evidence type="ECO:0000313" key="2">
    <source>
        <dbReference type="EMBL" id="MFC6791487.1"/>
    </source>
</evidence>
<keyword evidence="2" id="KW-0328">Glycosyltransferase</keyword>
<dbReference type="EC" id="2.4.-.-" evidence="2"/>
<dbReference type="RefSeq" id="WP_378972423.1">
    <property type="nucleotide sequence ID" value="NZ_JBHSWN010000001.1"/>
</dbReference>
<dbReference type="Gene3D" id="3.90.550.10">
    <property type="entry name" value="Spore Coat Polysaccharide Biosynthesis Protein SpsA, Chain A"/>
    <property type="match status" value="1"/>
</dbReference>
<gene>
    <name evidence="2" type="ORF">ACFQE0_18840</name>
</gene>